<dbReference type="Proteomes" id="UP000461730">
    <property type="component" value="Unassembled WGS sequence"/>
</dbReference>
<feature type="domain" description="Alpha-L-rhamnosidase six-hairpin glycosidase" evidence="6">
    <location>
        <begin position="493"/>
        <end position="833"/>
    </location>
</feature>
<dbReference type="InterPro" id="IPR012341">
    <property type="entry name" value="6hp_glycosidase-like_sf"/>
</dbReference>
<accession>A0A7K1U8G8</accession>
<evidence type="ECO:0000259" key="4">
    <source>
        <dbReference type="Pfam" id="PF05592"/>
    </source>
</evidence>
<dbReference type="Gene3D" id="2.60.420.10">
    <property type="entry name" value="Maltose phosphorylase, domain 3"/>
    <property type="match status" value="1"/>
</dbReference>
<dbReference type="Gene3D" id="1.50.10.10">
    <property type="match status" value="1"/>
</dbReference>
<dbReference type="SUPFAM" id="SSF48208">
    <property type="entry name" value="Six-hairpin glycosidases"/>
    <property type="match status" value="1"/>
</dbReference>
<protein>
    <recommendedName>
        <fullName evidence="2">alpha-L-rhamnosidase</fullName>
        <ecNumber evidence="2">3.2.1.40</ecNumber>
    </recommendedName>
</protein>
<sequence>MRLLNIFSILLFITFKAFSSTIPVNLRCDFRADPIGIDVSQPVLSWTIKTDAGERAVRQTAYEVMVATSRELLSAGKGDLWHPGKVLSDKMGQIVYTGKALQSSQQCWWKVRIWNEKGVVSDWSEPAQWTMGVLSATDWKARWISATGAEKYAHNFSTSRTDFSGSRHLPETWAFMPRPEDANYSSMLLRKEFISAPKLKRALVHVSGLGHYELLINGRKVGDYILSPGWTDYRKTVLYDSYDVTSYIQEGGNAIGLILSNGMYNIMPDSVRYVKFLNSYGQLKAIAQMRLEYADGSVKTIGTDSSWQVSTGPVTYMNQYGGEDFDARLLPGGWDSPSFKAGKRWVQAIECSGGQLKGLSCAGAPVKVTDTLQPVKVARLRPGLLVYDLGQNVSIMPMLTIKGTRGSYVRIIPSELIASDGTVDRRSATQDGVRPAWWQYTKASDQPESWQPQFFYQGGRYLQVELYPAQGDTALPVVEKLNGAVVHASATPIGSFVCSNELFNRIYTLVRWAQCSNMMSVFTDCPHREKMPWLEQYHLNGPSLRYNFDLLTLFAKGENDMYDSQLDDGFVPNIAPEFFYAGNADYMRNGFRNSPEWGSSFIIVPWQQYLFSGDVSLIRRYYEPMKRYLSFLDSSAKNNILNIGLGDWYDIGPREPWGSQLTPVAFTATAIYFYDYKIMGRMAEILGKTSEAIRFSQKAEAIRQLFNKEFYNPATGRYSTGSNTTMAMPLSLNIAEPRYRKSIIDTLVADIRKRGNSFTSGDVGYRFLLKALAMEGYSDVIFDMNNQSERPGYGYQLKQGATSLTEKWDAGVGSFGSQNHFMLGQINEWFFNDLAGIGFDEEGNGAGFRKSVIKPVPVGDLSWVRGSYETVSGLISSEWKRKNDVFTLHVTIPANTTATVYIPAAREKGVRESGKPAEKAAGVRFLKMVNGKAVYEVGSGSYTFESSLK</sequence>
<gene>
    <name evidence="8" type="ORF">GO493_20495</name>
</gene>
<organism evidence="8 9">
    <name type="scientific">Chitinophaga tropicalis</name>
    <dbReference type="NCBI Taxonomy" id="2683588"/>
    <lineage>
        <taxon>Bacteria</taxon>
        <taxon>Pseudomonadati</taxon>
        <taxon>Bacteroidota</taxon>
        <taxon>Chitinophagia</taxon>
        <taxon>Chitinophagales</taxon>
        <taxon>Chitinophagaceae</taxon>
        <taxon>Chitinophaga</taxon>
    </lineage>
</organism>
<dbReference type="InterPro" id="IPR008902">
    <property type="entry name" value="Rhamnosid_concanavalin"/>
</dbReference>
<name>A0A7K1U8G8_9BACT</name>
<feature type="domain" description="Bacterial alpha-L-rhamnosidase N-terminal" evidence="5">
    <location>
        <begin position="198"/>
        <end position="367"/>
    </location>
</feature>
<dbReference type="EC" id="3.2.1.40" evidence="2"/>
<dbReference type="Pfam" id="PF25788">
    <property type="entry name" value="Ig_Rha78A_N"/>
    <property type="match status" value="1"/>
</dbReference>
<dbReference type="InterPro" id="IPR035398">
    <property type="entry name" value="Bac_rhamnosid_C"/>
</dbReference>
<feature type="domain" description="Alpha-L-rhamnosidase concanavalin-like" evidence="4">
    <location>
        <begin position="379"/>
        <end position="486"/>
    </location>
</feature>
<comment type="caution">
    <text evidence="8">The sequence shown here is derived from an EMBL/GenBank/DDBJ whole genome shotgun (WGS) entry which is preliminary data.</text>
</comment>
<dbReference type="Pfam" id="PF17389">
    <property type="entry name" value="Bac_rhamnosid6H"/>
    <property type="match status" value="1"/>
</dbReference>
<dbReference type="InterPro" id="IPR035396">
    <property type="entry name" value="Bac_rhamnosid6H"/>
</dbReference>
<dbReference type="InterPro" id="IPR016007">
    <property type="entry name" value="Alpha_rhamnosid"/>
</dbReference>
<evidence type="ECO:0000256" key="3">
    <source>
        <dbReference type="ARBA" id="ARBA00022801"/>
    </source>
</evidence>
<dbReference type="GO" id="GO:0030596">
    <property type="term" value="F:alpha-L-rhamnosidase activity"/>
    <property type="evidence" value="ECO:0007669"/>
    <property type="project" value="UniProtKB-EC"/>
</dbReference>
<dbReference type="InterPro" id="IPR013783">
    <property type="entry name" value="Ig-like_fold"/>
</dbReference>
<evidence type="ECO:0000313" key="9">
    <source>
        <dbReference type="Proteomes" id="UP000461730"/>
    </source>
</evidence>
<dbReference type="InterPro" id="IPR008928">
    <property type="entry name" value="6-hairpin_glycosidase_sf"/>
</dbReference>
<proteinExistence type="predicted"/>
<dbReference type="Gene3D" id="2.60.40.10">
    <property type="entry name" value="Immunoglobulins"/>
    <property type="match status" value="1"/>
</dbReference>
<evidence type="ECO:0000259" key="7">
    <source>
        <dbReference type="Pfam" id="PF17390"/>
    </source>
</evidence>
<dbReference type="EMBL" id="WRXN01000010">
    <property type="protein sequence ID" value="MVT10662.1"/>
    <property type="molecule type" value="Genomic_DNA"/>
</dbReference>
<feature type="domain" description="Alpha-L-rhamnosidase C-terminal" evidence="7">
    <location>
        <begin position="845"/>
        <end position="914"/>
    </location>
</feature>
<dbReference type="PANTHER" id="PTHR33307:SF11">
    <property type="entry name" value="ALPHA-L-RHAMNOSIDASE"/>
    <property type="match status" value="1"/>
</dbReference>
<keyword evidence="3 8" id="KW-0378">Hydrolase</keyword>
<dbReference type="RefSeq" id="WP_157308106.1">
    <property type="nucleotide sequence ID" value="NZ_WRXN01000010.1"/>
</dbReference>
<reference evidence="8 9" key="1">
    <citation type="submission" date="2019-12" db="EMBL/GenBank/DDBJ databases">
        <title>Chitinophaga sp. strain ysch24 (GDMCC 1.1355), whole genome shotgun sequence.</title>
        <authorList>
            <person name="Zhang X."/>
        </authorList>
    </citation>
    <scope>NUCLEOTIDE SEQUENCE [LARGE SCALE GENOMIC DNA]</scope>
    <source>
        <strain evidence="9">ysch24</strain>
    </source>
</reference>
<dbReference type="InterPro" id="IPR013737">
    <property type="entry name" value="Bac_rhamnosid_N"/>
</dbReference>
<evidence type="ECO:0000259" key="6">
    <source>
        <dbReference type="Pfam" id="PF17389"/>
    </source>
</evidence>
<dbReference type="Pfam" id="PF05592">
    <property type="entry name" value="Bac_rhamnosid"/>
    <property type="match status" value="1"/>
</dbReference>
<evidence type="ECO:0000259" key="5">
    <source>
        <dbReference type="Pfam" id="PF08531"/>
    </source>
</evidence>
<dbReference type="Pfam" id="PF17390">
    <property type="entry name" value="Bac_rhamnosid_C"/>
    <property type="match status" value="1"/>
</dbReference>
<dbReference type="Pfam" id="PF08531">
    <property type="entry name" value="Bac_rhamnosid_N"/>
    <property type="match status" value="1"/>
</dbReference>
<dbReference type="AlphaFoldDB" id="A0A7K1U8G8"/>
<keyword evidence="9" id="KW-1185">Reference proteome</keyword>
<dbReference type="PANTHER" id="PTHR33307">
    <property type="entry name" value="ALPHA-RHAMNOSIDASE (EUROFUNG)"/>
    <property type="match status" value="1"/>
</dbReference>
<evidence type="ECO:0000256" key="2">
    <source>
        <dbReference type="ARBA" id="ARBA00012652"/>
    </source>
</evidence>
<evidence type="ECO:0000313" key="8">
    <source>
        <dbReference type="EMBL" id="MVT10662.1"/>
    </source>
</evidence>
<dbReference type="Gene3D" id="2.60.120.260">
    <property type="entry name" value="Galactose-binding domain-like"/>
    <property type="match status" value="2"/>
</dbReference>
<dbReference type="GO" id="GO:0005975">
    <property type="term" value="P:carbohydrate metabolic process"/>
    <property type="evidence" value="ECO:0007669"/>
    <property type="project" value="InterPro"/>
</dbReference>
<evidence type="ECO:0000256" key="1">
    <source>
        <dbReference type="ARBA" id="ARBA00001445"/>
    </source>
</evidence>
<comment type="catalytic activity">
    <reaction evidence="1">
        <text>Hydrolysis of terminal non-reducing alpha-L-rhamnose residues in alpha-L-rhamnosides.</text>
        <dbReference type="EC" id="3.2.1.40"/>
    </reaction>
</comment>
<dbReference type="PIRSF" id="PIRSF010631">
    <property type="entry name" value="A-rhamnsds"/>
    <property type="match status" value="1"/>
</dbReference>